<dbReference type="InterPro" id="IPR051404">
    <property type="entry name" value="TA_system_antitoxin"/>
</dbReference>
<dbReference type="Gene3D" id="3.30.160.250">
    <property type="match status" value="1"/>
</dbReference>
<dbReference type="SUPFAM" id="SSF143100">
    <property type="entry name" value="TTHA1013/TTHA0281-like"/>
    <property type="match status" value="1"/>
</dbReference>
<dbReference type="EMBL" id="MFKN01000009">
    <property type="protein sequence ID" value="OGG41164.1"/>
    <property type="molecule type" value="Genomic_DNA"/>
</dbReference>
<reference evidence="2 3" key="1">
    <citation type="journal article" date="2016" name="Nat. Commun.">
        <title>Thousands of microbial genomes shed light on interconnected biogeochemical processes in an aquifer system.</title>
        <authorList>
            <person name="Anantharaman K."/>
            <person name="Brown C.T."/>
            <person name="Hug L.A."/>
            <person name="Sharon I."/>
            <person name="Castelle C.J."/>
            <person name="Probst A.J."/>
            <person name="Thomas B.C."/>
            <person name="Singh A."/>
            <person name="Wilkins M.J."/>
            <person name="Karaoz U."/>
            <person name="Brodie E.L."/>
            <person name="Williams K.H."/>
            <person name="Hubbard S.S."/>
            <person name="Banfield J.F."/>
        </authorList>
    </citation>
    <scope>NUCLEOTIDE SEQUENCE [LARGE SCALE GENOMIC DNA]</scope>
</reference>
<gene>
    <name evidence="2" type="ORF">A2118_02395</name>
</gene>
<dbReference type="PANTHER" id="PTHR34504:SF2">
    <property type="entry name" value="UPF0150 PROTEIN SSL0259"/>
    <property type="match status" value="1"/>
</dbReference>
<proteinExistence type="predicted"/>
<accession>A0A1F6BW42</accession>
<evidence type="ECO:0000313" key="2">
    <source>
        <dbReference type="EMBL" id="OGG41164.1"/>
    </source>
</evidence>
<name>A0A1F6BW42_9BACT</name>
<feature type="domain" description="HicB-like antitoxin of toxin-antitoxin system" evidence="1">
    <location>
        <begin position="8"/>
        <end position="65"/>
    </location>
</feature>
<dbReference type="AlphaFoldDB" id="A0A1F6BW42"/>
<organism evidence="2 3">
    <name type="scientific">Candidatus Kaiserbacteria bacterium GWA2_50_9</name>
    <dbReference type="NCBI Taxonomy" id="1798474"/>
    <lineage>
        <taxon>Bacteria</taxon>
        <taxon>Candidatus Kaiseribacteriota</taxon>
    </lineage>
</organism>
<evidence type="ECO:0000259" key="1">
    <source>
        <dbReference type="Pfam" id="PF15919"/>
    </source>
</evidence>
<dbReference type="Proteomes" id="UP000179014">
    <property type="component" value="Unassembled WGS sequence"/>
</dbReference>
<dbReference type="PROSITE" id="PS51257">
    <property type="entry name" value="PROKAR_LIPOPROTEIN"/>
    <property type="match status" value="1"/>
</dbReference>
<dbReference type="PANTHER" id="PTHR34504">
    <property type="entry name" value="ANTITOXIN HICB"/>
    <property type="match status" value="1"/>
</dbReference>
<sequence>MKRDSAYRLVVEEQEGIYVASFPSLTGCHTWGKTFEEAVRNSEEALTLYIETLIANGDTIPEETSPGKLVSLGVVVRTPVTA</sequence>
<comment type="caution">
    <text evidence="2">The sequence shown here is derived from an EMBL/GenBank/DDBJ whole genome shotgun (WGS) entry which is preliminary data.</text>
</comment>
<dbReference type="STRING" id="1798474.A2118_02395"/>
<dbReference type="Pfam" id="PF15919">
    <property type="entry name" value="HicB_lk_antitox"/>
    <property type="match status" value="1"/>
</dbReference>
<dbReference type="InterPro" id="IPR031807">
    <property type="entry name" value="HicB-like"/>
</dbReference>
<dbReference type="InterPro" id="IPR035069">
    <property type="entry name" value="TTHA1013/TTHA0281-like"/>
</dbReference>
<evidence type="ECO:0000313" key="3">
    <source>
        <dbReference type="Proteomes" id="UP000179014"/>
    </source>
</evidence>
<protein>
    <recommendedName>
        <fullName evidence="1">HicB-like antitoxin of toxin-antitoxin system domain-containing protein</fullName>
    </recommendedName>
</protein>